<dbReference type="GO" id="GO:0003824">
    <property type="term" value="F:catalytic activity"/>
    <property type="evidence" value="ECO:0007669"/>
    <property type="project" value="InterPro"/>
</dbReference>
<dbReference type="Proteomes" id="UP000198981">
    <property type="component" value="Unassembled WGS sequence"/>
</dbReference>
<name>A0A1G4YTG6_9ACTN</name>
<reference evidence="3" key="1">
    <citation type="submission" date="2016-10" db="EMBL/GenBank/DDBJ databases">
        <authorList>
            <person name="Varghese N."/>
            <person name="Submissions S."/>
        </authorList>
    </citation>
    <scope>NUCLEOTIDE SEQUENCE [LARGE SCALE GENOMIC DNA]</scope>
    <source>
        <strain evidence="3">DSM 45722</strain>
    </source>
</reference>
<dbReference type="InterPro" id="IPR000073">
    <property type="entry name" value="AB_hydrolase_1"/>
</dbReference>
<dbReference type="AlphaFoldDB" id="A0A1G4YTG6"/>
<evidence type="ECO:0000259" key="1">
    <source>
        <dbReference type="Pfam" id="PF12697"/>
    </source>
</evidence>
<dbReference type="Pfam" id="PF12697">
    <property type="entry name" value="Abhydrolase_6"/>
    <property type="match status" value="1"/>
</dbReference>
<proteinExistence type="predicted"/>
<evidence type="ECO:0000313" key="2">
    <source>
        <dbReference type="EMBL" id="SCX56743.1"/>
    </source>
</evidence>
<dbReference type="STRING" id="1960309.SAMN03159343_3494"/>
<feature type="domain" description="AB hydrolase-1" evidence="1">
    <location>
        <begin position="38"/>
        <end position="281"/>
    </location>
</feature>
<accession>A0A1G4YTG6</accession>
<dbReference type="SUPFAM" id="SSF53474">
    <property type="entry name" value="alpha/beta-Hydrolases"/>
    <property type="match status" value="1"/>
</dbReference>
<dbReference type="PRINTS" id="PR00412">
    <property type="entry name" value="EPOXHYDRLASE"/>
</dbReference>
<dbReference type="EMBL" id="FMUH01000006">
    <property type="protein sequence ID" value="SCX56743.1"/>
    <property type="molecule type" value="Genomic_DNA"/>
</dbReference>
<dbReference type="PANTHER" id="PTHR46438">
    <property type="entry name" value="ALPHA/BETA-HYDROLASES SUPERFAMILY PROTEIN"/>
    <property type="match status" value="1"/>
</dbReference>
<gene>
    <name evidence="2" type="ORF">SAMN03159343_3494</name>
</gene>
<sequence length="291" mass="30492">MPLALGLTPLAKENDMTEFLTLDDGTLAYEVTGTGPLVVLAHGMGADRTAYRHLAPQLVAAGYRVASVDLRGCGESSAEWPTYSRTAIAGDLLALVRHLGGPAVLVGHSISGGAVTIAAAQAPELVTALVELTPFTRKQAISLRDLRSARFRRGMRHLLGAGVLGSVASWRKYLDVAYPGAKPADWTERLDHLEAKLREPGRMKALKGMGTTPATDAGALLGGVRCPVLVVQGGLDPDWASPRAEGEAIVAELPAGRGRLAVIEGTGHYPHHQVPDEVAAVVLPFLAGVDA</sequence>
<organism evidence="2 3">
    <name type="scientific">Klenkia marina</name>
    <dbReference type="NCBI Taxonomy" id="1960309"/>
    <lineage>
        <taxon>Bacteria</taxon>
        <taxon>Bacillati</taxon>
        <taxon>Actinomycetota</taxon>
        <taxon>Actinomycetes</taxon>
        <taxon>Geodermatophilales</taxon>
        <taxon>Geodermatophilaceae</taxon>
        <taxon>Klenkia</taxon>
    </lineage>
</organism>
<protein>
    <submittedName>
        <fullName evidence="2">Pimeloyl-ACP methyl ester carboxylesterase</fullName>
    </submittedName>
</protein>
<dbReference type="InterPro" id="IPR000639">
    <property type="entry name" value="Epox_hydrolase-like"/>
</dbReference>
<dbReference type="InterPro" id="IPR029058">
    <property type="entry name" value="AB_hydrolase_fold"/>
</dbReference>
<dbReference type="Gene3D" id="3.40.50.1820">
    <property type="entry name" value="alpha/beta hydrolase"/>
    <property type="match status" value="1"/>
</dbReference>
<evidence type="ECO:0000313" key="3">
    <source>
        <dbReference type="Proteomes" id="UP000198981"/>
    </source>
</evidence>
<keyword evidence="3" id="KW-1185">Reference proteome</keyword>